<reference evidence="2" key="1">
    <citation type="submission" date="2012-06" db="EMBL/GenBank/DDBJ databases">
        <title>The genome sequence of Coniosporium apollinis CBS 100218.</title>
        <authorList>
            <consortium name="The Broad Institute Genome Sequencing Platform"/>
            <person name="Cuomo C."/>
            <person name="Gorbushina A."/>
            <person name="Noack S."/>
            <person name="Walker B."/>
            <person name="Young S.K."/>
            <person name="Zeng Q."/>
            <person name="Gargeya S."/>
            <person name="Fitzgerald M."/>
            <person name="Haas B."/>
            <person name="Abouelleil A."/>
            <person name="Alvarado L."/>
            <person name="Arachchi H.M."/>
            <person name="Berlin A.M."/>
            <person name="Chapman S.B."/>
            <person name="Goldberg J."/>
            <person name="Griggs A."/>
            <person name="Gujja S."/>
            <person name="Hansen M."/>
            <person name="Howarth C."/>
            <person name="Imamovic A."/>
            <person name="Larimer J."/>
            <person name="McCowan C."/>
            <person name="Montmayeur A."/>
            <person name="Murphy C."/>
            <person name="Neiman D."/>
            <person name="Pearson M."/>
            <person name="Priest M."/>
            <person name="Roberts A."/>
            <person name="Saif S."/>
            <person name="Shea T."/>
            <person name="Sisk P."/>
            <person name="Sykes S."/>
            <person name="Wortman J."/>
            <person name="Nusbaum C."/>
            <person name="Birren B."/>
        </authorList>
    </citation>
    <scope>NUCLEOTIDE SEQUENCE [LARGE SCALE GENOMIC DNA]</scope>
    <source>
        <strain evidence="2">CBS 100218</strain>
    </source>
</reference>
<organism evidence="1 2">
    <name type="scientific">Coniosporium apollinis (strain CBS 100218)</name>
    <name type="common">Rock-inhabiting black yeast</name>
    <dbReference type="NCBI Taxonomy" id="1168221"/>
    <lineage>
        <taxon>Eukaryota</taxon>
        <taxon>Fungi</taxon>
        <taxon>Dikarya</taxon>
        <taxon>Ascomycota</taxon>
        <taxon>Pezizomycotina</taxon>
        <taxon>Dothideomycetes</taxon>
        <taxon>Dothideomycetes incertae sedis</taxon>
        <taxon>Coniosporium</taxon>
    </lineage>
</organism>
<dbReference type="OrthoDB" id="3937782at2759"/>
<dbReference type="AlphaFoldDB" id="R7Z4S1"/>
<dbReference type="STRING" id="1168221.R7Z4S1"/>
<dbReference type="HOGENOM" id="CLU_1835054_0_0_1"/>
<sequence length="140" mass="15678">MWRIGKALTDPVKSPPVMVFYGATGHEGKSMLATNITRILGDAVRWLSKDLFGFKGARPEADMALCEKRILVCDECKPKDRFSYNNIKRWTSEALIAMKELVGYLCQSAIIVTNEIPLYEITDTPANDDSPASSKVQLFF</sequence>
<gene>
    <name evidence="1" type="ORF">W97_08396</name>
</gene>
<evidence type="ECO:0000313" key="2">
    <source>
        <dbReference type="Proteomes" id="UP000016924"/>
    </source>
</evidence>
<dbReference type="EMBL" id="JH767606">
    <property type="protein sequence ID" value="EON69083.1"/>
    <property type="molecule type" value="Genomic_DNA"/>
</dbReference>
<evidence type="ECO:0000313" key="1">
    <source>
        <dbReference type="EMBL" id="EON69083.1"/>
    </source>
</evidence>
<proteinExistence type="predicted"/>
<dbReference type="RefSeq" id="XP_007784400.1">
    <property type="nucleotide sequence ID" value="XM_007786210.1"/>
</dbReference>
<name>R7Z4S1_CONA1</name>
<dbReference type="Proteomes" id="UP000016924">
    <property type="component" value="Unassembled WGS sequence"/>
</dbReference>
<dbReference type="GeneID" id="19905707"/>
<accession>R7Z4S1</accession>
<keyword evidence="2" id="KW-1185">Reference proteome</keyword>
<protein>
    <submittedName>
        <fullName evidence="1">Uncharacterized protein</fullName>
    </submittedName>
</protein>